<keyword evidence="1" id="KW-0808">Transferase</keyword>
<evidence type="ECO:0000256" key="5">
    <source>
        <dbReference type="PROSITE-ProRule" id="PRU10141"/>
    </source>
</evidence>
<feature type="binding site" evidence="5">
    <location>
        <position position="92"/>
    </location>
    <ligand>
        <name>ATP</name>
        <dbReference type="ChEBI" id="CHEBI:30616"/>
    </ligand>
</feature>
<dbReference type="Gene3D" id="1.10.510.10">
    <property type="entry name" value="Transferase(Phosphotransferase) domain 1"/>
    <property type="match status" value="1"/>
</dbReference>
<dbReference type="CDD" id="cd14014">
    <property type="entry name" value="STKc_PknB_like"/>
    <property type="match status" value="1"/>
</dbReference>
<dbReference type="Pfam" id="PF00069">
    <property type="entry name" value="Pkinase"/>
    <property type="match status" value="1"/>
</dbReference>
<proteinExistence type="predicted"/>
<dbReference type="GO" id="GO:0004674">
    <property type="term" value="F:protein serine/threonine kinase activity"/>
    <property type="evidence" value="ECO:0007669"/>
    <property type="project" value="UniProtKB-KW"/>
</dbReference>
<dbReference type="InterPro" id="IPR011009">
    <property type="entry name" value="Kinase-like_dom_sf"/>
</dbReference>
<keyword evidence="8" id="KW-1185">Reference proteome</keyword>
<evidence type="ECO:0000259" key="6">
    <source>
        <dbReference type="PROSITE" id="PS50011"/>
    </source>
</evidence>
<keyword evidence="7" id="KW-0723">Serine/threonine-protein kinase</keyword>
<keyword evidence="2 5" id="KW-0547">Nucleotide-binding</keyword>
<dbReference type="SUPFAM" id="SSF56112">
    <property type="entry name" value="Protein kinase-like (PK-like)"/>
    <property type="match status" value="1"/>
</dbReference>
<evidence type="ECO:0000313" key="7">
    <source>
        <dbReference type="EMBL" id="WXB06387.1"/>
    </source>
</evidence>
<dbReference type="Proteomes" id="UP001374803">
    <property type="component" value="Chromosome"/>
</dbReference>
<dbReference type="PANTHER" id="PTHR43289:SF6">
    <property type="entry name" value="SERINE_THREONINE-PROTEIN KINASE NEKL-3"/>
    <property type="match status" value="1"/>
</dbReference>
<organism evidence="7 8">
    <name type="scientific">Pendulispora rubella</name>
    <dbReference type="NCBI Taxonomy" id="2741070"/>
    <lineage>
        <taxon>Bacteria</taxon>
        <taxon>Pseudomonadati</taxon>
        <taxon>Myxococcota</taxon>
        <taxon>Myxococcia</taxon>
        <taxon>Myxococcales</taxon>
        <taxon>Sorangiineae</taxon>
        <taxon>Pendulisporaceae</taxon>
        <taxon>Pendulispora</taxon>
    </lineage>
</organism>
<dbReference type="RefSeq" id="WP_394836033.1">
    <property type="nucleotide sequence ID" value="NZ_CP089929.1"/>
</dbReference>
<evidence type="ECO:0000256" key="1">
    <source>
        <dbReference type="ARBA" id="ARBA00022679"/>
    </source>
</evidence>
<evidence type="ECO:0000256" key="3">
    <source>
        <dbReference type="ARBA" id="ARBA00022777"/>
    </source>
</evidence>
<dbReference type="PANTHER" id="PTHR43289">
    <property type="entry name" value="MITOGEN-ACTIVATED PROTEIN KINASE KINASE KINASE 20-RELATED"/>
    <property type="match status" value="1"/>
</dbReference>
<dbReference type="InterPro" id="IPR008266">
    <property type="entry name" value="Tyr_kinase_AS"/>
</dbReference>
<keyword evidence="4 5" id="KW-0067">ATP-binding</keyword>
<gene>
    <name evidence="7" type="ORF">LVJ94_03890</name>
</gene>
<evidence type="ECO:0000313" key="8">
    <source>
        <dbReference type="Proteomes" id="UP001374803"/>
    </source>
</evidence>
<dbReference type="PROSITE" id="PS50011">
    <property type="entry name" value="PROTEIN_KINASE_DOM"/>
    <property type="match status" value="1"/>
</dbReference>
<dbReference type="InterPro" id="IPR017441">
    <property type="entry name" value="Protein_kinase_ATP_BS"/>
</dbReference>
<dbReference type="PROSITE" id="PS00107">
    <property type="entry name" value="PROTEIN_KINASE_ATP"/>
    <property type="match status" value="1"/>
</dbReference>
<evidence type="ECO:0000256" key="2">
    <source>
        <dbReference type="ARBA" id="ARBA00022741"/>
    </source>
</evidence>
<dbReference type="EMBL" id="CP089983">
    <property type="protein sequence ID" value="WXB06387.1"/>
    <property type="molecule type" value="Genomic_DNA"/>
</dbReference>
<reference evidence="7" key="1">
    <citation type="submission" date="2021-12" db="EMBL/GenBank/DDBJ databases">
        <title>Discovery of the Pendulisporaceae a myxobacterial family with distinct sporulation behavior and unique specialized metabolism.</title>
        <authorList>
            <person name="Garcia R."/>
            <person name="Popoff A."/>
            <person name="Bader C.D."/>
            <person name="Loehr J."/>
            <person name="Walesch S."/>
            <person name="Walt C."/>
            <person name="Boldt J."/>
            <person name="Bunk B."/>
            <person name="Haeckl F.J.F.P.J."/>
            <person name="Gunesch A.P."/>
            <person name="Birkelbach J."/>
            <person name="Nuebel U."/>
            <person name="Pietschmann T."/>
            <person name="Bach T."/>
            <person name="Mueller R."/>
        </authorList>
    </citation>
    <scope>NUCLEOTIDE SEQUENCE</scope>
    <source>
        <strain evidence="7">MSr11367</strain>
    </source>
</reference>
<dbReference type="InterPro" id="IPR000719">
    <property type="entry name" value="Prot_kinase_dom"/>
</dbReference>
<name>A0ABZ2LCA3_9BACT</name>
<dbReference type="PROSITE" id="PS00109">
    <property type="entry name" value="PROTEIN_KINASE_TYR"/>
    <property type="match status" value="1"/>
</dbReference>
<protein>
    <submittedName>
        <fullName evidence="7">Serine/threonine protein kinase</fullName>
    </submittedName>
</protein>
<keyword evidence="3 7" id="KW-0418">Kinase</keyword>
<feature type="domain" description="Protein kinase" evidence="6">
    <location>
        <begin position="63"/>
        <end position="303"/>
    </location>
</feature>
<accession>A0ABZ2LCA3</accession>
<dbReference type="Gene3D" id="3.30.200.20">
    <property type="entry name" value="Phosphorylase Kinase, domain 1"/>
    <property type="match status" value="1"/>
</dbReference>
<evidence type="ECO:0000256" key="4">
    <source>
        <dbReference type="ARBA" id="ARBA00022840"/>
    </source>
</evidence>
<sequence>MTAALATAVRAIWGIPPARAARVSVLPAPSSRPTTVDSLMRRIAKVPEVAPVPDVGAVLAGQYELRERIGVGGMARVFRAHDRGLGREVAVKVPRTDKLDLETAFAMFEREARATARLHHPNIVAVHHIGHHAGLPFAVLELLQGEPLAARLAREPMSTPRALGLLDSLLHALGHAHARGIVHRDLTPRNVFVTSDRAIKLLDFGVAIDLAASAGTLTRGAGTPGYMAPEHREAPDPRSDLWALAVLFFECVTGRRPPEDPNAMLALLPADLSAKARSGLARALHPSAEARPKSADAMRAAMFPPASPALPRRRALLGLALAGAVGLAAGHALRKIPLPGRRRVIIPRDGRWRGDPPGGMGWETRLQRIDAEHFHYENHDRISGRGGGGTLTLELLADGSTILSGRTADDPTCPTCVNVGFIEFIVLAEDQLYQQRAGWGPSHDHYVEWFPPYRYVWHGPLSTAADR</sequence>